<dbReference type="Gene3D" id="3.30.420.380">
    <property type="match status" value="1"/>
</dbReference>
<dbReference type="Gene3D" id="3.30.1360.100">
    <property type="entry name" value="General secretion pathway protein M, EpsM"/>
    <property type="match status" value="1"/>
</dbReference>
<dbReference type="PIRSF" id="PIRSF015761">
    <property type="entry name" value="Protein_L"/>
    <property type="match status" value="1"/>
</dbReference>
<dbReference type="InterPro" id="IPR007812">
    <property type="entry name" value="T2SS_protein-GspL"/>
</dbReference>
<evidence type="ECO:0000256" key="5">
    <source>
        <dbReference type="ARBA" id="ARBA00022519"/>
    </source>
</evidence>
<dbReference type="SUPFAM" id="SSF53067">
    <property type="entry name" value="Actin-like ATPase domain"/>
    <property type="match status" value="1"/>
</dbReference>
<keyword evidence="3" id="KW-0813">Transport</keyword>
<keyword evidence="13" id="KW-1185">Reference proteome</keyword>
<accession>A0A0E9MLK3</accession>
<evidence type="ECO:0000256" key="4">
    <source>
        <dbReference type="ARBA" id="ARBA00022475"/>
    </source>
</evidence>
<evidence type="ECO:0000256" key="7">
    <source>
        <dbReference type="ARBA" id="ARBA00022927"/>
    </source>
</evidence>
<protein>
    <submittedName>
        <fullName evidence="12">General secretion pathway protein L</fullName>
    </submittedName>
</protein>
<organism evidence="12 13">
    <name type="scientific">Sphingomonas changbaiensis NBRC 104936</name>
    <dbReference type="NCBI Taxonomy" id="1219043"/>
    <lineage>
        <taxon>Bacteria</taxon>
        <taxon>Pseudomonadati</taxon>
        <taxon>Pseudomonadota</taxon>
        <taxon>Alphaproteobacteria</taxon>
        <taxon>Sphingomonadales</taxon>
        <taxon>Sphingomonadaceae</taxon>
        <taxon>Sphingomonas</taxon>
    </lineage>
</organism>
<reference evidence="12 13" key="1">
    <citation type="submission" date="2015-04" db="EMBL/GenBank/DDBJ databases">
        <title>Whole genome shotgun sequence of Sphingomonas changbaiensis NBRC 104936.</title>
        <authorList>
            <person name="Katano-Makiyama Y."/>
            <person name="Hosoyama A."/>
            <person name="Hashimoto M."/>
            <person name="Noguchi M."/>
            <person name="Tsuchikane K."/>
            <person name="Ohji S."/>
            <person name="Yamazoe A."/>
            <person name="Ichikawa N."/>
            <person name="Kimura A."/>
            <person name="Fujita N."/>
        </authorList>
    </citation>
    <scope>NUCLEOTIDE SEQUENCE [LARGE SCALE GENOMIC DNA]</scope>
    <source>
        <strain evidence="12 13">NBRC 104936</strain>
    </source>
</reference>
<evidence type="ECO:0000313" key="12">
    <source>
        <dbReference type="EMBL" id="GAO38677.1"/>
    </source>
</evidence>
<proteinExistence type="inferred from homology"/>
<comment type="subcellular location">
    <subcellularLocation>
        <location evidence="1">Cell inner membrane</location>
        <topology evidence="1">Single-pass membrane protein</topology>
    </subcellularLocation>
</comment>
<comment type="caution">
    <text evidence="12">The sequence shown here is derived from an EMBL/GenBank/DDBJ whole genome shotgun (WGS) entry which is preliminary data.</text>
</comment>
<sequence length="357" mass="36995">MSTLILFIAPDDRLHGWWIADGGEVVARGDAETVLPDILPAHVVAIAPAEAMTIHVAELGSLATAQARTAARLLVAETSVAPIETQHVAVGEADGGDRSVAVIGNGRIEAWLESLQAHGIDPDAILPAALLLPRPDSGFVRATIGAETVLRSRSAAFAEEAGLTELLVGDAPVEDVDPEPLVLAGLGAPELDLRQGAFAKRRRFQIDWPLVRRLAKLGGAVAAVTLLIAIVQIVRYGLGADRLDAEAQAVARTVVPDGGPDAVGALQARRAARQGAGLGFTATAGAVIAAVQAVPNVELSSLTFDADGLLRATVLAPGAAEAETLRSRIRAAGLDVEATPFTSQGGRIRGEFRIGRR</sequence>
<dbReference type="GO" id="GO:0015627">
    <property type="term" value="C:type II protein secretion system complex"/>
    <property type="evidence" value="ECO:0007669"/>
    <property type="project" value="InterPro"/>
</dbReference>
<dbReference type="InterPro" id="IPR024230">
    <property type="entry name" value="GspL_cyto_dom"/>
</dbReference>
<dbReference type="GO" id="GO:0015628">
    <property type="term" value="P:protein secretion by the type II secretion system"/>
    <property type="evidence" value="ECO:0007669"/>
    <property type="project" value="InterPro"/>
</dbReference>
<keyword evidence="6" id="KW-0812">Transmembrane</keyword>
<evidence type="ECO:0000256" key="3">
    <source>
        <dbReference type="ARBA" id="ARBA00022448"/>
    </source>
</evidence>
<dbReference type="Pfam" id="PF12693">
    <property type="entry name" value="GspL_C"/>
    <property type="match status" value="1"/>
</dbReference>
<keyword evidence="5" id="KW-0997">Cell inner membrane</keyword>
<dbReference type="RefSeq" id="WP_046347529.1">
    <property type="nucleotide sequence ID" value="NZ_BBWU01000018.1"/>
</dbReference>
<feature type="domain" description="GspL periplasmic" evidence="11">
    <location>
        <begin position="212"/>
        <end position="356"/>
    </location>
</feature>
<dbReference type="NCBIfam" id="TIGR01709">
    <property type="entry name" value="typeII_sec_gspL"/>
    <property type="match status" value="1"/>
</dbReference>
<evidence type="ECO:0000256" key="2">
    <source>
        <dbReference type="ARBA" id="ARBA00005318"/>
    </source>
</evidence>
<dbReference type="Pfam" id="PF05134">
    <property type="entry name" value="T2SSL"/>
    <property type="match status" value="1"/>
</dbReference>
<evidence type="ECO:0000313" key="13">
    <source>
        <dbReference type="Proteomes" id="UP000033202"/>
    </source>
</evidence>
<evidence type="ECO:0000259" key="11">
    <source>
        <dbReference type="Pfam" id="PF12693"/>
    </source>
</evidence>
<evidence type="ECO:0000256" key="9">
    <source>
        <dbReference type="ARBA" id="ARBA00023136"/>
    </source>
</evidence>
<keyword evidence="7" id="KW-0653">Protein transport</keyword>
<dbReference type="Proteomes" id="UP000033202">
    <property type="component" value="Unassembled WGS sequence"/>
</dbReference>
<comment type="similarity">
    <text evidence="2">Belongs to the GSP L family.</text>
</comment>
<dbReference type="InterPro" id="IPR043129">
    <property type="entry name" value="ATPase_NBD"/>
</dbReference>
<dbReference type="AlphaFoldDB" id="A0A0E9MLK3"/>
<gene>
    <name evidence="12" type="primary">gspL</name>
    <name evidence="12" type="ORF">SCH01S_18_00090</name>
</gene>
<dbReference type="STRING" id="1219043.SCH01S_18_00090"/>
<dbReference type="EMBL" id="BBWU01000018">
    <property type="protein sequence ID" value="GAO38677.1"/>
    <property type="molecule type" value="Genomic_DNA"/>
</dbReference>
<feature type="domain" description="GspL cytoplasmic actin-ATPase-like" evidence="10">
    <location>
        <begin position="18"/>
        <end position="163"/>
    </location>
</feature>
<dbReference type="GO" id="GO:0005886">
    <property type="term" value="C:plasma membrane"/>
    <property type="evidence" value="ECO:0007669"/>
    <property type="project" value="UniProtKB-SubCell"/>
</dbReference>
<name>A0A0E9MLK3_9SPHN</name>
<keyword evidence="4" id="KW-1003">Cell membrane</keyword>
<evidence type="ECO:0000256" key="6">
    <source>
        <dbReference type="ARBA" id="ARBA00022692"/>
    </source>
</evidence>
<keyword evidence="9" id="KW-0472">Membrane</keyword>
<evidence type="ECO:0000259" key="10">
    <source>
        <dbReference type="Pfam" id="PF05134"/>
    </source>
</evidence>
<keyword evidence="8" id="KW-1133">Transmembrane helix</keyword>
<dbReference type="GO" id="GO:0009276">
    <property type="term" value="C:Gram-negative-bacterium-type cell wall"/>
    <property type="evidence" value="ECO:0007669"/>
    <property type="project" value="InterPro"/>
</dbReference>
<evidence type="ECO:0000256" key="1">
    <source>
        <dbReference type="ARBA" id="ARBA00004377"/>
    </source>
</evidence>
<dbReference type="InterPro" id="IPR025691">
    <property type="entry name" value="GspL_pp_dom"/>
</dbReference>
<evidence type="ECO:0000256" key="8">
    <source>
        <dbReference type="ARBA" id="ARBA00022989"/>
    </source>
</evidence>
<dbReference type="OrthoDB" id="7432052at2"/>